<evidence type="ECO:0000313" key="2">
    <source>
        <dbReference type="Proteomes" id="UP000321150"/>
    </source>
</evidence>
<evidence type="ECO:0000313" key="1">
    <source>
        <dbReference type="EMBL" id="GEN72144.1"/>
    </source>
</evidence>
<accession>A0A511YAF4</accession>
<proteinExistence type="predicted"/>
<dbReference type="EMBL" id="BJYI01000007">
    <property type="protein sequence ID" value="GEN72144.1"/>
    <property type="molecule type" value="Genomic_DNA"/>
</dbReference>
<name>A0A511YAF4_9FLAO</name>
<comment type="caution">
    <text evidence="1">The sequence shown here is derived from an EMBL/GenBank/DDBJ whole genome shotgun (WGS) entry which is preliminary data.</text>
</comment>
<organism evidence="1 2">
    <name type="scientific">Chryseobacterium lathyri</name>
    <dbReference type="NCBI Taxonomy" id="395933"/>
    <lineage>
        <taxon>Bacteria</taxon>
        <taxon>Pseudomonadati</taxon>
        <taxon>Bacteroidota</taxon>
        <taxon>Flavobacteriia</taxon>
        <taxon>Flavobacteriales</taxon>
        <taxon>Weeksellaceae</taxon>
        <taxon>Chryseobacterium group</taxon>
        <taxon>Chryseobacterium</taxon>
    </lineage>
</organism>
<reference evidence="1 2" key="1">
    <citation type="submission" date="2019-07" db="EMBL/GenBank/DDBJ databases">
        <title>Whole genome shotgun sequence of Chryseobacterium lathyri NBRC 105250.</title>
        <authorList>
            <person name="Hosoyama A."/>
            <person name="Uohara A."/>
            <person name="Ohji S."/>
            <person name="Ichikawa N."/>
        </authorList>
    </citation>
    <scope>NUCLEOTIDE SEQUENCE [LARGE SCALE GENOMIC DNA]</scope>
    <source>
        <strain evidence="1 2">NBRC 105250</strain>
    </source>
</reference>
<gene>
    <name evidence="1" type="ORF">CLA01_22160</name>
</gene>
<protein>
    <submittedName>
        <fullName evidence="1">Uncharacterized protein</fullName>
    </submittedName>
</protein>
<dbReference type="AlphaFoldDB" id="A0A511YAF4"/>
<dbReference type="Proteomes" id="UP000321150">
    <property type="component" value="Unassembled WGS sequence"/>
</dbReference>
<sequence>MYDRIKYIIYDCLNGELEEYFVEKINILYYESKLEIAQMYYKSITNED</sequence>